<dbReference type="Proteomes" id="UP000092445">
    <property type="component" value="Unassembled WGS sequence"/>
</dbReference>
<evidence type="ECO:0000256" key="1">
    <source>
        <dbReference type="SAM" id="MobiDB-lite"/>
    </source>
</evidence>
<evidence type="ECO:0000313" key="3">
    <source>
        <dbReference type="EnsemblMetazoa" id="GPAI043741-PA"/>
    </source>
</evidence>
<protein>
    <submittedName>
        <fullName evidence="3">Uncharacterized protein</fullName>
    </submittedName>
</protein>
<feature type="compositionally biased region" description="Basic and acidic residues" evidence="1">
    <location>
        <begin position="76"/>
        <end position="85"/>
    </location>
</feature>
<reference evidence="4" key="1">
    <citation type="submission" date="2014-03" db="EMBL/GenBank/DDBJ databases">
        <authorList>
            <person name="Aksoy S."/>
            <person name="Warren W."/>
            <person name="Wilson R.K."/>
        </authorList>
    </citation>
    <scope>NUCLEOTIDE SEQUENCE [LARGE SCALE GENOMIC DNA]</scope>
    <source>
        <strain evidence="4">IAEA</strain>
    </source>
</reference>
<evidence type="ECO:0000313" key="4">
    <source>
        <dbReference type="Proteomes" id="UP000092445"/>
    </source>
</evidence>
<dbReference type="EnsemblMetazoa" id="GPAI043741-RA">
    <property type="protein sequence ID" value="GPAI043741-PA"/>
    <property type="gene ID" value="GPAI043741"/>
</dbReference>
<accession>A0A1B0AF22</accession>
<reference evidence="3" key="2">
    <citation type="submission" date="2020-05" db="UniProtKB">
        <authorList>
            <consortium name="EnsemblMetazoa"/>
        </authorList>
    </citation>
    <scope>IDENTIFICATION</scope>
    <source>
        <strain evidence="3">IAEA</strain>
    </source>
</reference>
<dbReference type="AlphaFoldDB" id="A0A1B0AF22"/>
<dbReference type="VEuPathDB" id="VectorBase:GPAI043741"/>
<proteinExistence type="predicted"/>
<keyword evidence="2" id="KW-0472">Membrane</keyword>
<name>A0A1B0AF22_GLOPL</name>
<keyword evidence="2" id="KW-1133">Transmembrane helix</keyword>
<feature type="region of interest" description="Disordered" evidence="1">
    <location>
        <begin position="67"/>
        <end position="88"/>
    </location>
</feature>
<keyword evidence="2" id="KW-0812">Transmembrane</keyword>
<evidence type="ECO:0000256" key="2">
    <source>
        <dbReference type="SAM" id="Phobius"/>
    </source>
</evidence>
<organism evidence="3 4">
    <name type="scientific">Glossina pallidipes</name>
    <name type="common">Tsetse fly</name>
    <dbReference type="NCBI Taxonomy" id="7398"/>
    <lineage>
        <taxon>Eukaryota</taxon>
        <taxon>Metazoa</taxon>
        <taxon>Ecdysozoa</taxon>
        <taxon>Arthropoda</taxon>
        <taxon>Hexapoda</taxon>
        <taxon>Insecta</taxon>
        <taxon>Pterygota</taxon>
        <taxon>Neoptera</taxon>
        <taxon>Endopterygota</taxon>
        <taxon>Diptera</taxon>
        <taxon>Brachycera</taxon>
        <taxon>Muscomorpha</taxon>
        <taxon>Hippoboscoidea</taxon>
        <taxon>Glossinidae</taxon>
        <taxon>Glossina</taxon>
    </lineage>
</organism>
<keyword evidence="4" id="KW-1185">Reference proteome</keyword>
<sequence length="103" mass="11680">MLAELDTQERHNIQRGLRSIMFTAFGAAFLIVTATTLFCVTISSLKRKDTLNKKCIHNNSANTAQIPEEESQLALPKEDETDKLKSSSHLPKKKFLMEIKFNN</sequence>
<feature type="transmembrane region" description="Helical" evidence="2">
    <location>
        <begin position="20"/>
        <end position="45"/>
    </location>
</feature>